<organism evidence="2 3">
    <name type="scientific">Dreissena polymorpha</name>
    <name type="common">Zebra mussel</name>
    <name type="synonym">Mytilus polymorpha</name>
    <dbReference type="NCBI Taxonomy" id="45954"/>
    <lineage>
        <taxon>Eukaryota</taxon>
        <taxon>Metazoa</taxon>
        <taxon>Spiralia</taxon>
        <taxon>Lophotrochozoa</taxon>
        <taxon>Mollusca</taxon>
        <taxon>Bivalvia</taxon>
        <taxon>Autobranchia</taxon>
        <taxon>Heteroconchia</taxon>
        <taxon>Euheterodonta</taxon>
        <taxon>Imparidentia</taxon>
        <taxon>Neoheterodontei</taxon>
        <taxon>Myida</taxon>
        <taxon>Dreissenoidea</taxon>
        <taxon>Dreissenidae</taxon>
        <taxon>Dreissena</taxon>
    </lineage>
</organism>
<evidence type="ECO:0000313" key="3">
    <source>
        <dbReference type="Proteomes" id="UP000828390"/>
    </source>
</evidence>
<dbReference type="Proteomes" id="UP000828390">
    <property type="component" value="Unassembled WGS sequence"/>
</dbReference>
<protein>
    <submittedName>
        <fullName evidence="2">Uncharacterized protein</fullName>
    </submittedName>
</protein>
<reference evidence="2" key="2">
    <citation type="submission" date="2020-11" db="EMBL/GenBank/DDBJ databases">
        <authorList>
            <person name="McCartney M.A."/>
            <person name="Auch B."/>
            <person name="Kono T."/>
            <person name="Mallez S."/>
            <person name="Becker A."/>
            <person name="Gohl D.M."/>
            <person name="Silverstein K.A.T."/>
            <person name="Koren S."/>
            <person name="Bechman K.B."/>
            <person name="Herman A."/>
            <person name="Abrahante J.E."/>
            <person name="Garbe J."/>
        </authorList>
    </citation>
    <scope>NUCLEOTIDE SEQUENCE</scope>
    <source>
        <strain evidence="2">Duluth1</strain>
        <tissue evidence="2">Whole animal</tissue>
    </source>
</reference>
<reference evidence="2" key="1">
    <citation type="journal article" date="2019" name="bioRxiv">
        <title>The Genome of the Zebra Mussel, Dreissena polymorpha: A Resource for Invasive Species Research.</title>
        <authorList>
            <person name="McCartney M.A."/>
            <person name="Auch B."/>
            <person name="Kono T."/>
            <person name="Mallez S."/>
            <person name="Zhang Y."/>
            <person name="Obille A."/>
            <person name="Becker A."/>
            <person name="Abrahante J.E."/>
            <person name="Garbe J."/>
            <person name="Badalamenti J.P."/>
            <person name="Herman A."/>
            <person name="Mangelson H."/>
            <person name="Liachko I."/>
            <person name="Sullivan S."/>
            <person name="Sone E.D."/>
            <person name="Koren S."/>
            <person name="Silverstein K.A.T."/>
            <person name="Beckman K.B."/>
            <person name="Gohl D.M."/>
        </authorList>
    </citation>
    <scope>NUCLEOTIDE SEQUENCE</scope>
    <source>
        <strain evidence="2">Duluth1</strain>
        <tissue evidence="2">Whole animal</tissue>
    </source>
</reference>
<gene>
    <name evidence="2" type="ORF">DPMN_166886</name>
</gene>
<sequence length="75" mass="8082">MFKVVAVGSRPEQFSASSLRPLASLLRSSGVYGVLNATWVARLEKKALANSADPDETPHHAARFNLGGKEKKYGP</sequence>
<evidence type="ECO:0000313" key="2">
    <source>
        <dbReference type="EMBL" id="KAH3788738.1"/>
    </source>
</evidence>
<proteinExistence type="predicted"/>
<dbReference type="AlphaFoldDB" id="A0A9D4EZF2"/>
<feature type="region of interest" description="Disordered" evidence="1">
    <location>
        <begin position="49"/>
        <end position="75"/>
    </location>
</feature>
<keyword evidence="3" id="KW-1185">Reference proteome</keyword>
<accession>A0A9D4EZF2</accession>
<dbReference type="EMBL" id="JAIWYP010000008">
    <property type="protein sequence ID" value="KAH3788738.1"/>
    <property type="molecule type" value="Genomic_DNA"/>
</dbReference>
<name>A0A9D4EZF2_DREPO</name>
<evidence type="ECO:0000256" key="1">
    <source>
        <dbReference type="SAM" id="MobiDB-lite"/>
    </source>
</evidence>
<comment type="caution">
    <text evidence="2">The sequence shown here is derived from an EMBL/GenBank/DDBJ whole genome shotgun (WGS) entry which is preliminary data.</text>
</comment>